<feature type="compositionally biased region" description="Basic and acidic residues" evidence="3">
    <location>
        <begin position="137"/>
        <end position="165"/>
    </location>
</feature>
<dbReference type="PROSITE" id="PS50102">
    <property type="entry name" value="RRM"/>
    <property type="match status" value="1"/>
</dbReference>
<dbReference type="STRING" id="703135.A0A2A9N8B7"/>
<sequence length="428" mass="46834">MDSLPSAPAMRAEDDQPRGSDRFIRREESVRHDRPGPPREDIPLPTRPPYTAFIGNLAFDLTEEELESFFSSFKTKSVKIIKDREEKPKGFGYVEFEDIDGLKHAITKSGSNLAGRTIRVSVAEPPKERSNFTSTEDTAKFDGPWRREGPLPDIPEREQSRRRPEGLMATASDNATDWRASRSRAPDTDSVPFRRKVSGLSTPPSHVSAADKEEVWTSKFKPSDDQTRTGSARMKNELKESGADDPDWRSTARLRPAGKNGSSPTTSTPPTPQISRRKLELLPKSGNASSSPSPMSSPKMSPTPSATRSNPFGAAKPVDVSFRDKEVVERLERDREAVKERLSMSRTNSRGASDRAAQNASKTTIPQGHAPQKGAILAPALAPSVRPTLSFANVAANKESVSQDKASQESGVDHEIEPVVGKLADVAV</sequence>
<feature type="compositionally biased region" description="Basic and acidic residues" evidence="3">
    <location>
        <begin position="321"/>
        <end position="343"/>
    </location>
</feature>
<dbReference type="Pfam" id="PF00076">
    <property type="entry name" value="RRM_1"/>
    <property type="match status" value="1"/>
</dbReference>
<accession>A0A2A9N8B7</accession>
<dbReference type="Proteomes" id="UP000242287">
    <property type="component" value="Unassembled WGS sequence"/>
</dbReference>
<dbReference type="OrthoDB" id="48651at2759"/>
<dbReference type="GO" id="GO:0003723">
    <property type="term" value="F:RNA binding"/>
    <property type="evidence" value="ECO:0007669"/>
    <property type="project" value="UniProtKB-UniRule"/>
</dbReference>
<dbReference type="Gene3D" id="3.30.70.330">
    <property type="match status" value="1"/>
</dbReference>
<evidence type="ECO:0000313" key="5">
    <source>
        <dbReference type="EMBL" id="PFH45254.1"/>
    </source>
</evidence>
<feature type="region of interest" description="Disordered" evidence="3">
    <location>
        <begin position="1"/>
        <end position="47"/>
    </location>
</feature>
<dbReference type="InterPro" id="IPR012677">
    <property type="entry name" value="Nucleotide-bd_a/b_plait_sf"/>
</dbReference>
<dbReference type="GO" id="GO:0005730">
    <property type="term" value="C:nucleolus"/>
    <property type="evidence" value="ECO:0007669"/>
    <property type="project" value="TreeGrafter"/>
</dbReference>
<gene>
    <name evidence="5" type="ORF">AMATHDRAFT_71907</name>
</gene>
<dbReference type="InterPro" id="IPR035979">
    <property type="entry name" value="RBD_domain_sf"/>
</dbReference>
<dbReference type="SMART" id="SM00360">
    <property type="entry name" value="RRM"/>
    <property type="match status" value="1"/>
</dbReference>
<feature type="compositionally biased region" description="Low complexity" evidence="3">
    <location>
        <begin position="283"/>
        <end position="307"/>
    </location>
</feature>
<feature type="compositionally biased region" description="Basic and acidic residues" evidence="3">
    <location>
        <begin position="209"/>
        <end position="227"/>
    </location>
</feature>
<evidence type="ECO:0000313" key="6">
    <source>
        <dbReference type="Proteomes" id="UP000242287"/>
    </source>
</evidence>
<evidence type="ECO:0000259" key="4">
    <source>
        <dbReference type="PROSITE" id="PS50102"/>
    </source>
</evidence>
<feature type="domain" description="RRM" evidence="4">
    <location>
        <begin position="50"/>
        <end position="125"/>
    </location>
</feature>
<feature type="compositionally biased region" description="Polar residues" evidence="3">
    <location>
        <begin position="344"/>
        <end position="366"/>
    </location>
</feature>
<dbReference type="SUPFAM" id="SSF54928">
    <property type="entry name" value="RNA-binding domain, RBD"/>
    <property type="match status" value="1"/>
</dbReference>
<protein>
    <recommendedName>
        <fullName evidence="4">RRM domain-containing protein</fullName>
    </recommendedName>
</protein>
<evidence type="ECO:0000256" key="3">
    <source>
        <dbReference type="SAM" id="MobiDB-lite"/>
    </source>
</evidence>
<keyword evidence="6" id="KW-1185">Reference proteome</keyword>
<dbReference type="InterPro" id="IPR000504">
    <property type="entry name" value="RRM_dom"/>
</dbReference>
<feature type="compositionally biased region" description="Basic and acidic residues" evidence="3">
    <location>
        <begin position="234"/>
        <end position="250"/>
    </location>
</feature>
<evidence type="ECO:0000256" key="1">
    <source>
        <dbReference type="ARBA" id="ARBA00022884"/>
    </source>
</evidence>
<dbReference type="EMBL" id="KZ302466">
    <property type="protein sequence ID" value="PFH45254.1"/>
    <property type="molecule type" value="Genomic_DNA"/>
</dbReference>
<evidence type="ECO:0000256" key="2">
    <source>
        <dbReference type="PROSITE-ProRule" id="PRU00176"/>
    </source>
</evidence>
<keyword evidence="1 2" id="KW-0694">RNA-binding</keyword>
<dbReference type="AlphaFoldDB" id="A0A2A9N8B7"/>
<proteinExistence type="predicted"/>
<dbReference type="PANTHER" id="PTHR23236">
    <property type="entry name" value="EUKARYOTIC TRANSLATION INITIATION FACTOR 4B/4H"/>
    <property type="match status" value="1"/>
</dbReference>
<name>A0A2A9N8B7_9AGAR</name>
<reference evidence="5 6" key="1">
    <citation type="submission" date="2014-02" db="EMBL/GenBank/DDBJ databases">
        <title>Transposable element dynamics among asymbiotic and ectomycorrhizal Amanita fungi.</title>
        <authorList>
            <consortium name="DOE Joint Genome Institute"/>
            <person name="Hess J."/>
            <person name="Skrede I."/>
            <person name="Wolfe B."/>
            <person name="LaButti K."/>
            <person name="Ohm R.A."/>
            <person name="Grigoriev I.V."/>
            <person name="Pringle A."/>
        </authorList>
    </citation>
    <scope>NUCLEOTIDE SEQUENCE [LARGE SCALE GENOMIC DNA]</scope>
    <source>
        <strain evidence="5 6">SKay4041</strain>
    </source>
</reference>
<dbReference type="PANTHER" id="PTHR23236:SF11">
    <property type="entry name" value="EUKARYOTIC TRANSLATION INITIATION FACTOR 4H"/>
    <property type="match status" value="1"/>
</dbReference>
<organism evidence="5 6">
    <name type="scientific">Amanita thiersii Skay4041</name>
    <dbReference type="NCBI Taxonomy" id="703135"/>
    <lineage>
        <taxon>Eukaryota</taxon>
        <taxon>Fungi</taxon>
        <taxon>Dikarya</taxon>
        <taxon>Basidiomycota</taxon>
        <taxon>Agaricomycotina</taxon>
        <taxon>Agaricomycetes</taxon>
        <taxon>Agaricomycetidae</taxon>
        <taxon>Agaricales</taxon>
        <taxon>Pluteineae</taxon>
        <taxon>Amanitaceae</taxon>
        <taxon>Amanita</taxon>
    </lineage>
</organism>
<feature type="compositionally biased region" description="Basic and acidic residues" evidence="3">
    <location>
        <begin position="11"/>
        <end position="42"/>
    </location>
</feature>
<feature type="region of interest" description="Disordered" evidence="3">
    <location>
        <begin position="120"/>
        <end position="373"/>
    </location>
</feature>